<comment type="caution">
    <text evidence="2">The sequence shown here is derived from an EMBL/GenBank/DDBJ whole genome shotgun (WGS) entry which is preliminary data.</text>
</comment>
<dbReference type="EMBL" id="QYCY01000001">
    <property type="protein sequence ID" value="RLV79251.1"/>
    <property type="molecule type" value="Genomic_DNA"/>
</dbReference>
<dbReference type="STRING" id="1343740.M271_30920"/>
<accession>A0A3L8RHU9</accession>
<feature type="compositionally biased region" description="Low complexity" evidence="1">
    <location>
        <begin position="49"/>
        <end position="60"/>
    </location>
</feature>
<evidence type="ECO:0008006" key="4">
    <source>
        <dbReference type="Google" id="ProtNLM"/>
    </source>
</evidence>
<evidence type="ECO:0000256" key="1">
    <source>
        <dbReference type="SAM" id="MobiDB-lite"/>
    </source>
</evidence>
<dbReference type="AlphaFoldDB" id="A0A3L8RHU9"/>
<feature type="compositionally biased region" description="Low complexity" evidence="1">
    <location>
        <begin position="84"/>
        <end position="93"/>
    </location>
</feature>
<reference evidence="2 3" key="1">
    <citation type="journal article" date="2018" name="J. Biol. Chem.">
        <title>Discovery of the actinoplanic acid pathway in Streptomyces rapamycinicus reveals a genetically conserved synergism with rapamycin.</title>
        <authorList>
            <person name="Mrak P."/>
            <person name="Krastel P."/>
            <person name="Pivk Lukancic P."/>
            <person name="Tao J."/>
            <person name="Pistorius D."/>
            <person name="Moore C.M."/>
        </authorList>
    </citation>
    <scope>NUCLEOTIDE SEQUENCE [LARGE SCALE GENOMIC DNA]</scope>
    <source>
        <strain evidence="2 3">NRRL 5491</strain>
    </source>
</reference>
<gene>
    <name evidence="2" type="ORF">D3C57_112740</name>
</gene>
<protein>
    <recommendedName>
        <fullName evidence="4">Secreted protein</fullName>
    </recommendedName>
</protein>
<organism evidence="2 3">
    <name type="scientific">Streptomyces rapamycinicus (strain ATCC 29253 / DSM 41530 / NRRL 5491 / AYB-994)</name>
    <name type="common">Streptomyces hygroscopicus (strain ATCC 29253)</name>
    <dbReference type="NCBI Taxonomy" id="1343740"/>
    <lineage>
        <taxon>Bacteria</taxon>
        <taxon>Bacillati</taxon>
        <taxon>Actinomycetota</taxon>
        <taxon>Actinomycetes</taxon>
        <taxon>Kitasatosporales</taxon>
        <taxon>Streptomycetaceae</taxon>
        <taxon>Streptomyces</taxon>
        <taxon>Streptomyces violaceusniger group</taxon>
    </lineage>
</organism>
<proteinExistence type="predicted"/>
<name>A0A3L8RHU9_STRRN</name>
<dbReference type="Proteomes" id="UP000281594">
    <property type="component" value="Unassembled WGS sequence"/>
</dbReference>
<sequence length="197" mass="20819">MRKMQRGLVQCLAWVLATGAAVTLSWYGVRTVLTGTAYDPPRALPITDGSGSANGAWSSSTHRPKPPSPSATSPSSPSSPSPPGTDAGSAGSAGDKDKESGSAGRTRKPTQTPSRREPARPEESGEVRSYPAKGGRAVFDIRAASADLVSATPDGGWQMQVWKQSEWIRVDFVSGADTTTIFCTWHDGPPQVRIDEH</sequence>
<feature type="region of interest" description="Disordered" evidence="1">
    <location>
        <begin position="38"/>
        <end position="131"/>
    </location>
</feature>
<evidence type="ECO:0000313" key="3">
    <source>
        <dbReference type="Proteomes" id="UP000281594"/>
    </source>
</evidence>
<evidence type="ECO:0000313" key="2">
    <source>
        <dbReference type="EMBL" id="RLV79251.1"/>
    </source>
</evidence>
<feature type="compositionally biased region" description="Basic and acidic residues" evidence="1">
    <location>
        <begin position="114"/>
        <end position="126"/>
    </location>
</feature>